<dbReference type="GO" id="GO:0005634">
    <property type="term" value="C:nucleus"/>
    <property type="evidence" value="ECO:0007669"/>
    <property type="project" value="UniProtKB-SubCell"/>
</dbReference>
<dbReference type="Pfam" id="PF15511">
    <property type="entry name" value="CENP-T_C"/>
    <property type="match status" value="1"/>
</dbReference>
<feature type="region of interest" description="Disordered" evidence="6">
    <location>
        <begin position="1103"/>
        <end position="1151"/>
    </location>
</feature>
<feature type="compositionally biased region" description="Basic and acidic residues" evidence="6">
    <location>
        <begin position="927"/>
        <end position="943"/>
    </location>
</feature>
<dbReference type="GO" id="GO:0046982">
    <property type="term" value="F:protein heterodimerization activity"/>
    <property type="evidence" value="ECO:0007669"/>
    <property type="project" value="InterPro"/>
</dbReference>
<dbReference type="InterPro" id="IPR028255">
    <property type="entry name" value="CENP-T"/>
</dbReference>
<reference evidence="8 9" key="2">
    <citation type="submission" date="2019-01" db="EMBL/GenBank/DDBJ databases">
        <title>The decoding of complex shrimp genome reveals the adaptation for benthos swimmer, frequently molting mechanism and breeding impact on genome.</title>
        <authorList>
            <person name="Sun Y."/>
            <person name="Gao Y."/>
            <person name="Yu Y."/>
        </authorList>
    </citation>
    <scope>NUCLEOTIDE SEQUENCE [LARGE SCALE GENOMIC DNA]</scope>
    <source>
        <tissue evidence="8">Muscle</tissue>
    </source>
</reference>
<dbReference type="InterPro" id="IPR035425">
    <property type="entry name" value="CENP-T/H4_C"/>
</dbReference>
<dbReference type="GO" id="GO:0003677">
    <property type="term" value="F:DNA binding"/>
    <property type="evidence" value="ECO:0007669"/>
    <property type="project" value="InterPro"/>
</dbReference>
<feature type="region of interest" description="Disordered" evidence="6">
    <location>
        <begin position="738"/>
        <end position="788"/>
    </location>
</feature>
<feature type="compositionally biased region" description="Polar residues" evidence="6">
    <location>
        <begin position="648"/>
        <end position="670"/>
    </location>
</feature>
<evidence type="ECO:0000256" key="1">
    <source>
        <dbReference type="ARBA" id="ARBA00004123"/>
    </source>
</evidence>
<dbReference type="GO" id="GO:0000776">
    <property type="term" value="C:kinetochore"/>
    <property type="evidence" value="ECO:0007669"/>
    <property type="project" value="InterPro"/>
</dbReference>
<feature type="region of interest" description="Disordered" evidence="6">
    <location>
        <begin position="1"/>
        <end position="70"/>
    </location>
</feature>
<sequence length="1257" mass="137915">MDSSLQRELDDTTPRTSLRQQLKVLPPQETPVVLKEGHRERQAKRKDATSPSKASPKRAKGNAEATNLHNQVLRQRLQLSRRSLDQSLNISNIKGTNQTYADLSISDSGDSFTKESIDLETAARFRKKRTRALESVSQPELPVGALMKKTSSMDQSLRSLRSNTSLASQTYADLSLLASDESSLSESINLEKVTRFRKRSKPLASASQPELSSKIVAKKPTTGKKAGGKMESSVFLSTDKTYGAISDSLLESSNDSINLEAARKMRYRSRREKVVLSQPNPDLPPLVTPKKGKGSSRQNMSPKWKSPERFTSRRGKEEKRPDSPVAIPSTKPTSHLDNTYDLDSADESLENDSQASQAIRAIPESQDNDGILIPETQESVREGQGVDTPNSYSSETEDLHEEQAEGGVTSIPDTQEEAEGGVTSIPETQKEAEGGETSIPETQEEAEGGETSIPETQEEAEGGETSIPETQKEAEGGETSIPETQEEAEGGETSIPETQEEAEGGRHPSRNTRGAEGGEHPRTQESNASAGAHSTTKELIEKEDEYPDQLSPPLNFRDADEEHRDNEASEIDHTSFILDSDDDKDKELESNISAPISTLEGSPDRNRSSAGVSDMASSPLRKSMRLHMDKTDSPQKSLESDAKFSEMSLGSQVQIESKSQLRARSSLGETTGERSSPRSARKSLPASFSQRLAGLDSKSPRKSVGMLYLESNFDKDLQSGSPWKDFKMKNALVKLTRLDESTATNLSPAGISRLKTQSPSEHTIRTPHTESKELPPSGSPRPNDVSLSKKKLFEGGKSKMATQKAKMHTVTIEAEVHPEEAIKAATRASPGMLAVVDSQEEQESVGSINEEVQDELSSPKSKSRSPVLIQDADAVDVPAEEDIEEFDGVTSIADNNSSKGDDPTLLKKDLEEIVNEETRLASPQRRKMFEADATSDRTIRERSSQSTSSIIEEATEPAVSDTVEELTGKESQAQRSNVRAIMASSDLGPAATASQTDESDEEEEFLLPTLLRRKSVMPEMEAEMPDESLDTSNDVSLGEYREVSIRVPDLDNSQAAVNKQVQGTSEANDHTSSIHKATLATIASNPKQMTMKEFLEKLAAKPMQAPVPTKQEGPRLASLLKYTKPQTPRKVSLRRPKADKNPKKELPKRLSKAATRDLFSHFAKCRLTPDGLNQLLKVSEEYWKNCCSDLANFVAARGGVKEVQAKDVKKLMKRQGLMSSEEDLQILVQKYLPAEEWNHLIPTAYAKGNIYPLPPDS</sequence>
<gene>
    <name evidence="8" type="ORF">C7M84_021618</name>
</gene>
<feature type="compositionally biased region" description="Polar residues" evidence="6">
    <location>
        <begin position="591"/>
        <end position="600"/>
    </location>
</feature>
<feature type="compositionally biased region" description="Basic and acidic residues" evidence="6">
    <location>
        <begin position="626"/>
        <end position="644"/>
    </location>
</feature>
<keyword evidence="9" id="KW-1185">Reference proteome</keyword>
<dbReference type="OrthoDB" id="6367551at2759"/>
<organism evidence="8 9">
    <name type="scientific">Penaeus vannamei</name>
    <name type="common">Whiteleg shrimp</name>
    <name type="synonym">Litopenaeus vannamei</name>
    <dbReference type="NCBI Taxonomy" id="6689"/>
    <lineage>
        <taxon>Eukaryota</taxon>
        <taxon>Metazoa</taxon>
        <taxon>Ecdysozoa</taxon>
        <taxon>Arthropoda</taxon>
        <taxon>Crustacea</taxon>
        <taxon>Multicrustacea</taxon>
        <taxon>Malacostraca</taxon>
        <taxon>Eumalacostraca</taxon>
        <taxon>Eucarida</taxon>
        <taxon>Decapoda</taxon>
        <taxon>Dendrobranchiata</taxon>
        <taxon>Penaeoidea</taxon>
        <taxon>Penaeidae</taxon>
        <taxon>Penaeus</taxon>
    </lineage>
</organism>
<dbReference type="Proteomes" id="UP000283509">
    <property type="component" value="Unassembled WGS sequence"/>
</dbReference>
<name>A0A423S985_PENVA</name>
<feature type="compositionally biased region" description="Basic and acidic residues" evidence="6">
    <location>
        <begin position="1136"/>
        <end position="1151"/>
    </location>
</feature>
<feature type="region of interest" description="Disordered" evidence="6">
    <location>
        <begin position="198"/>
        <end position="230"/>
    </location>
</feature>
<protein>
    <recommendedName>
        <fullName evidence="7">CENP-T/Histone H4 histone fold domain-containing protein</fullName>
    </recommendedName>
</protein>
<evidence type="ECO:0000259" key="7">
    <source>
        <dbReference type="Pfam" id="PF15511"/>
    </source>
</evidence>
<evidence type="ECO:0000256" key="5">
    <source>
        <dbReference type="ARBA" id="ARBA00023242"/>
    </source>
</evidence>
<comment type="similarity">
    <text evidence="3">Belongs to the CENP-T/CNN1 family.</text>
</comment>
<evidence type="ECO:0000313" key="9">
    <source>
        <dbReference type="Proteomes" id="UP000283509"/>
    </source>
</evidence>
<feature type="compositionally biased region" description="Polar residues" evidence="6">
    <location>
        <begin position="524"/>
        <end position="534"/>
    </location>
</feature>
<evidence type="ECO:0000256" key="4">
    <source>
        <dbReference type="ARBA" id="ARBA00022454"/>
    </source>
</evidence>
<feature type="compositionally biased region" description="Basic and acidic residues" evidence="6">
    <location>
        <begin position="899"/>
        <end position="919"/>
    </location>
</feature>
<dbReference type="EMBL" id="QCYY01004559">
    <property type="protein sequence ID" value="ROT60781.1"/>
    <property type="molecule type" value="Genomic_DNA"/>
</dbReference>
<evidence type="ECO:0000256" key="6">
    <source>
        <dbReference type="SAM" id="MobiDB-lite"/>
    </source>
</evidence>
<feature type="domain" description="CENP-T/Histone H4 histone fold" evidence="7">
    <location>
        <begin position="1146"/>
        <end position="1242"/>
    </location>
</feature>
<dbReference type="AlphaFoldDB" id="A0A423S985"/>
<accession>A0A423S985</accession>
<dbReference type="GO" id="GO:0007059">
    <property type="term" value="P:chromosome segregation"/>
    <property type="evidence" value="ECO:0007669"/>
    <property type="project" value="TreeGrafter"/>
</dbReference>
<dbReference type="PANTHER" id="PTHR46904:SF1">
    <property type="entry name" value="CENTROMERE PROTEIN T"/>
    <property type="match status" value="1"/>
</dbReference>
<evidence type="ECO:0000256" key="2">
    <source>
        <dbReference type="ARBA" id="ARBA00004286"/>
    </source>
</evidence>
<keyword evidence="5" id="KW-0539">Nucleus</keyword>
<dbReference type="GO" id="GO:0000278">
    <property type="term" value="P:mitotic cell cycle"/>
    <property type="evidence" value="ECO:0007669"/>
    <property type="project" value="TreeGrafter"/>
</dbReference>
<dbReference type="PANTHER" id="PTHR46904">
    <property type="entry name" value="CENTROMERE PROTEIN T"/>
    <property type="match status" value="1"/>
</dbReference>
<dbReference type="GO" id="GO:0051382">
    <property type="term" value="P:kinetochore assembly"/>
    <property type="evidence" value="ECO:0007669"/>
    <property type="project" value="InterPro"/>
</dbReference>
<dbReference type="Gene3D" id="1.10.20.10">
    <property type="entry name" value="Histone, subunit A"/>
    <property type="match status" value="1"/>
</dbReference>
<feature type="region of interest" description="Disordered" evidence="6">
    <location>
        <begin position="837"/>
        <end position="1013"/>
    </location>
</feature>
<feature type="compositionally biased region" description="Basic and acidic residues" evidence="6">
    <location>
        <begin position="762"/>
        <end position="773"/>
    </location>
</feature>
<proteinExistence type="inferred from homology"/>
<feature type="compositionally biased region" description="Basic and acidic residues" evidence="6">
    <location>
        <begin position="1"/>
        <end position="13"/>
    </location>
</feature>
<evidence type="ECO:0000313" key="8">
    <source>
        <dbReference type="EMBL" id="ROT60781.1"/>
    </source>
</evidence>
<feature type="region of interest" description="Disordered" evidence="6">
    <location>
        <begin position="271"/>
        <end position="701"/>
    </location>
</feature>
<feature type="compositionally biased region" description="Basic and acidic residues" evidence="6">
    <location>
        <begin position="305"/>
        <end position="322"/>
    </location>
</feature>
<comment type="subcellular location">
    <subcellularLocation>
        <location evidence="2">Chromosome</location>
    </subcellularLocation>
    <subcellularLocation>
        <location evidence="1">Nucleus</location>
    </subcellularLocation>
</comment>
<feature type="compositionally biased region" description="Basic and acidic residues" evidence="6">
    <location>
        <begin position="557"/>
        <end position="573"/>
    </location>
</feature>
<dbReference type="STRING" id="6689.A0A423S985"/>
<reference evidence="8 9" key="1">
    <citation type="submission" date="2018-04" db="EMBL/GenBank/DDBJ databases">
        <authorList>
            <person name="Zhang X."/>
            <person name="Yuan J."/>
            <person name="Li F."/>
            <person name="Xiang J."/>
        </authorList>
    </citation>
    <scope>NUCLEOTIDE SEQUENCE [LARGE SCALE GENOMIC DNA]</scope>
    <source>
        <tissue evidence="8">Muscle</tissue>
    </source>
</reference>
<feature type="compositionally biased region" description="Acidic residues" evidence="6">
    <location>
        <begin position="878"/>
        <end position="887"/>
    </location>
</feature>
<feature type="compositionally biased region" description="Basic and acidic residues" evidence="6">
    <location>
        <begin position="35"/>
        <end position="48"/>
    </location>
</feature>
<keyword evidence="4" id="KW-0158">Chromosome</keyword>
<evidence type="ECO:0000256" key="3">
    <source>
        <dbReference type="ARBA" id="ARBA00010137"/>
    </source>
</evidence>
<comment type="caution">
    <text evidence="8">The sequence shown here is derived from an EMBL/GenBank/DDBJ whole genome shotgun (WGS) entry which is preliminary data.</text>
</comment>
<dbReference type="CDD" id="cd22920">
    <property type="entry name" value="HFD_CENP-T"/>
    <property type="match status" value="1"/>
</dbReference>
<dbReference type="InterPro" id="IPR009072">
    <property type="entry name" value="Histone-fold"/>
</dbReference>